<proteinExistence type="predicted"/>
<gene>
    <name evidence="2 3" type="primary">LOC112686649</name>
</gene>
<dbReference type="GeneID" id="112686649"/>
<dbReference type="AlphaFoldDB" id="A0A8B8FVG8"/>
<keyword evidence="1" id="KW-1185">Reference proteome</keyword>
<reference evidence="2 3" key="1">
    <citation type="submission" date="2025-04" db="UniProtKB">
        <authorList>
            <consortium name="RefSeq"/>
        </authorList>
    </citation>
    <scope>IDENTIFICATION</scope>
    <source>
        <tissue evidence="2 3">Whole body</tissue>
    </source>
</reference>
<organism evidence="1 2">
    <name type="scientific">Sipha flava</name>
    <name type="common">yellow sugarcane aphid</name>
    <dbReference type="NCBI Taxonomy" id="143950"/>
    <lineage>
        <taxon>Eukaryota</taxon>
        <taxon>Metazoa</taxon>
        <taxon>Ecdysozoa</taxon>
        <taxon>Arthropoda</taxon>
        <taxon>Hexapoda</taxon>
        <taxon>Insecta</taxon>
        <taxon>Pterygota</taxon>
        <taxon>Neoptera</taxon>
        <taxon>Paraneoptera</taxon>
        <taxon>Hemiptera</taxon>
        <taxon>Sternorrhyncha</taxon>
        <taxon>Aphidomorpha</taxon>
        <taxon>Aphidoidea</taxon>
        <taxon>Aphididae</taxon>
        <taxon>Sipha</taxon>
    </lineage>
</organism>
<dbReference type="OrthoDB" id="6133115at2759"/>
<dbReference type="RefSeq" id="XP_025414817.1">
    <property type="nucleotide sequence ID" value="XM_025559032.1"/>
</dbReference>
<evidence type="ECO:0000313" key="2">
    <source>
        <dbReference type="RefSeq" id="XP_025414817.1"/>
    </source>
</evidence>
<name>A0A8B8FVG8_9HEMI</name>
<dbReference type="Gene3D" id="3.90.228.10">
    <property type="match status" value="1"/>
</dbReference>
<evidence type="ECO:0000313" key="1">
    <source>
        <dbReference type="Proteomes" id="UP000694846"/>
    </source>
</evidence>
<dbReference type="RefSeq" id="XP_025414818.1">
    <property type="nucleotide sequence ID" value="XM_025559033.1"/>
</dbReference>
<accession>A0A8B8FVG8</accession>
<evidence type="ECO:0000313" key="3">
    <source>
        <dbReference type="RefSeq" id="XP_025414818.1"/>
    </source>
</evidence>
<protein>
    <submittedName>
        <fullName evidence="2 3">Uncharacterized protein LOC112686649 isoform X1</fullName>
    </submittedName>
</protein>
<dbReference type="Proteomes" id="UP000694846">
    <property type="component" value="Unplaced"/>
</dbReference>
<sequence>MMNSMLSYILLHKPDKWETVNNYDESYKLFDLEVNSLEYINIITLFNSISPKIKSIKRVQNPFQYGRFKLRQEMLQNMLEETAYYVVHMSKLKIALKFTCDYRRLTCQYSNKQPCFISSVSEAISKAMLNEMEDKKNILILSKIPGPTKTQSDYYIRYIIDFKKLEIN</sequence>